<dbReference type="Gene3D" id="3.40.50.20">
    <property type="match status" value="2"/>
</dbReference>
<evidence type="ECO:0000256" key="7">
    <source>
        <dbReference type="ARBA" id="ARBA00022723"/>
    </source>
</evidence>
<evidence type="ECO:0000259" key="23">
    <source>
        <dbReference type="PROSITE" id="PS51855"/>
    </source>
</evidence>
<dbReference type="InterPro" id="IPR005479">
    <property type="entry name" value="CPAse_ATP-bd"/>
</dbReference>
<keyword evidence="12" id="KW-0464">Manganese</keyword>
<dbReference type="SUPFAM" id="SSF56059">
    <property type="entry name" value="Glutathione synthetase ATP-binding domain-like"/>
    <property type="match status" value="2"/>
</dbReference>
<keyword evidence="10 21" id="KW-0067">ATP-binding</keyword>
<dbReference type="CDD" id="cd01423">
    <property type="entry name" value="MGS_CPS_I_III"/>
    <property type="match status" value="1"/>
</dbReference>
<dbReference type="AlphaFoldDB" id="A0AA38RI23"/>
<dbReference type="InterPro" id="IPR006275">
    <property type="entry name" value="CPSase_lsu"/>
</dbReference>
<feature type="domain" description="MGS-like" evidence="23">
    <location>
        <begin position="1026"/>
        <end position="1175"/>
    </location>
</feature>
<evidence type="ECO:0000256" key="17">
    <source>
        <dbReference type="ARBA" id="ARBA00044334"/>
    </source>
</evidence>
<evidence type="ECO:0000313" key="24">
    <source>
        <dbReference type="EMBL" id="KAJ9142136.1"/>
    </source>
</evidence>
<comment type="subcellular location">
    <subcellularLocation>
        <location evidence="2">Mitochondrion</location>
    </subcellularLocation>
</comment>
<evidence type="ECO:0000256" key="11">
    <source>
        <dbReference type="ARBA" id="ARBA00023128"/>
    </source>
</evidence>
<sequence>MAPATSLAVAGRAPALLRQSLRRLPTATTTNYAAARAFTAGTHRRVVPQIQKPARSLVQKRTFLNTAAALQSPQTQEAPNPKAYLESGIIKPREHLDIKKVLVIGSGGLAIGQAGEFDYSGSQALKALKEAGVSSVLLNPNIATIQTNHSIADEVYFLPVTPEYATWVIEKERPDGIFLAYGGQTALNLGVQLQRLGVLEKYGVKVLGTSVRTLELSEDRDLFARALDEINIPIAKSIAVNTIEEALDAAGQIGYPIIVRAAYALGGLGSGFAANEEELRNLAARSLTLSPQILVEKSLKGWKEVEYEVVRDANDNCITVCNMENFDPLGIHTGDSIVVAPSQTLSDEEYHMLRTAAIKIVRHLGVVGECNVQYALQPDGLDYRVIEVNARLSRSSALASKATGYPLAYTAAKIGLGHTLPELPNAVTKTTTANFEPSLDYIVTKIPRFDLSKFNHVSRAIGSAMKSVGEVMAIGRTFEESFQKAIRQVDPKFVGFQGDKFKDIDYELANPTDRRWLAVGQAMLHEGYSVDKVHELSKIDKWFLYKLENIVNCTKELQSVGSLAGLKKDLVLKAKKMGFSDKQIALAVGSTEDKVRAQRLQFGIRPWVKKIDTLAAEFPADTNYLYTTYNASSHDVTFDDRGTIVLGSGVYRIGSSVEFDWCCVSTAKSLREMGQKTVMINYNPETYSTDFDVVDRLYLEELSYERVMDIYELEQARDVVVSMGGQLPQNIALRLQETGGAKVLGTNPKDIDNAEDRQKFSAILDSIGLDQPAWKELHSVKDAEEFAEEVGYPVLVRPSYVLSGAAMTVIYGKEDLKEKLEAASNVSPDHPVVISKFIQGAQELDVDAVASDGKLLVHAVSQHVEQAGVHSGDATLVLPPVSLDDTTMDRAKEIAEKVARAWNITGPFNMQIIKADDPEGGLPLLKVIECNLRASRSFPFVSKVLGINFIEVATKALLGKDVPEPTDLMAVKRDYVATKVPQFSWTRLAGADPFLGVEMASTGEMACFGKDLVEAYWTSLQSAMNFRVPEPGEGLLFGGDITKEWLPTVVDYVSPLGYKLYAADNKVKEFLESTAKNNVKVEVIEFPKEDKRALREVFAKYDIRGVFNLAQSRAKTTDDVDYSMRRNAVDFGIPLFMEPQTAMLFARCMSEKLPRPEGIPGEVRRWSEFLGGKPL</sequence>
<feature type="domain" description="ATP-grasp" evidence="22">
    <location>
        <begin position="761"/>
        <end position="958"/>
    </location>
</feature>
<dbReference type="FunFam" id="1.10.1030.10:FF:000001">
    <property type="entry name" value="Carbamoyl-phosphate synthase large chain"/>
    <property type="match status" value="1"/>
</dbReference>
<evidence type="ECO:0000256" key="15">
    <source>
        <dbReference type="ARBA" id="ARBA00044249"/>
    </source>
</evidence>
<dbReference type="Proteomes" id="UP001174694">
    <property type="component" value="Unassembled WGS sequence"/>
</dbReference>
<dbReference type="PROSITE" id="PS00867">
    <property type="entry name" value="CPSASE_2"/>
    <property type="match status" value="2"/>
</dbReference>
<dbReference type="NCBIfam" id="TIGR01369">
    <property type="entry name" value="CPSaseII_lrg"/>
    <property type="match status" value="1"/>
</dbReference>
<dbReference type="PANTHER" id="PTHR11405:SF53">
    <property type="entry name" value="CARBAMOYL-PHOSPHATE SYNTHASE [AMMONIA], MITOCHONDRIAL"/>
    <property type="match status" value="1"/>
</dbReference>
<dbReference type="NCBIfam" id="NF009455">
    <property type="entry name" value="PRK12815.1"/>
    <property type="match status" value="1"/>
</dbReference>
<dbReference type="SUPFAM" id="SSF52440">
    <property type="entry name" value="PreATP-grasp domain"/>
    <property type="match status" value="2"/>
</dbReference>
<dbReference type="GO" id="GO:0005524">
    <property type="term" value="F:ATP binding"/>
    <property type="evidence" value="ECO:0007669"/>
    <property type="project" value="UniProtKB-UniRule"/>
</dbReference>
<dbReference type="InterPro" id="IPR011607">
    <property type="entry name" value="MGS-like_dom"/>
</dbReference>
<accession>A0AA38RI23</accession>
<comment type="cofactor">
    <cofactor evidence="1">
        <name>Zn(2+)</name>
        <dbReference type="ChEBI" id="CHEBI:29105"/>
    </cofactor>
</comment>
<comment type="caution">
    <text evidence="24">The sequence shown here is derived from an EMBL/GenBank/DDBJ whole genome shotgun (WGS) entry which is preliminary data.</text>
</comment>
<dbReference type="Pfam" id="PF02787">
    <property type="entry name" value="CPSase_L_D3"/>
    <property type="match status" value="1"/>
</dbReference>
<dbReference type="Gene3D" id="1.10.1030.10">
    <property type="entry name" value="Carbamoyl-phosphate synthetase, large subunit oligomerisation domain"/>
    <property type="match status" value="1"/>
</dbReference>
<evidence type="ECO:0000256" key="21">
    <source>
        <dbReference type="PROSITE-ProRule" id="PRU00409"/>
    </source>
</evidence>
<evidence type="ECO:0000256" key="19">
    <source>
        <dbReference type="ARBA" id="ARBA00048816"/>
    </source>
</evidence>
<dbReference type="Gene3D" id="3.30.470.20">
    <property type="entry name" value="ATP-grasp fold, B domain"/>
    <property type="match status" value="2"/>
</dbReference>
<dbReference type="PROSITE" id="PS00866">
    <property type="entry name" value="CPSASE_1"/>
    <property type="match status" value="2"/>
</dbReference>
<dbReference type="FunFam" id="3.30.470.20:FF:000001">
    <property type="entry name" value="Carbamoyl-phosphate synthase large chain"/>
    <property type="match status" value="1"/>
</dbReference>
<dbReference type="Gene3D" id="3.30.1490.20">
    <property type="entry name" value="ATP-grasp fold, A domain"/>
    <property type="match status" value="1"/>
</dbReference>
<dbReference type="GO" id="GO:0005739">
    <property type="term" value="C:mitochondrion"/>
    <property type="evidence" value="ECO:0007669"/>
    <property type="project" value="UniProtKB-SubCell"/>
</dbReference>
<dbReference type="EMBL" id="JANBVO010000023">
    <property type="protein sequence ID" value="KAJ9142136.1"/>
    <property type="molecule type" value="Genomic_DNA"/>
</dbReference>
<dbReference type="NCBIfam" id="NF003671">
    <property type="entry name" value="PRK05294.1"/>
    <property type="match status" value="1"/>
</dbReference>
<reference evidence="24" key="1">
    <citation type="submission" date="2022-07" db="EMBL/GenBank/DDBJ databases">
        <title>Fungi with potential for degradation of polypropylene.</title>
        <authorList>
            <person name="Gostincar C."/>
        </authorList>
    </citation>
    <scope>NUCLEOTIDE SEQUENCE</scope>
    <source>
        <strain evidence="24">EXF-13308</strain>
    </source>
</reference>
<dbReference type="FunFam" id="3.40.50.20:FF:000001">
    <property type="entry name" value="Carbamoyl-phosphate synthase large chain"/>
    <property type="match status" value="1"/>
</dbReference>
<dbReference type="InterPro" id="IPR058047">
    <property type="entry name" value="CPSase_preATP-grasp"/>
</dbReference>
<dbReference type="Gene3D" id="3.40.50.1380">
    <property type="entry name" value="Methylglyoxal synthase-like domain"/>
    <property type="match status" value="1"/>
</dbReference>
<feature type="domain" description="ATP-grasp" evidence="22">
    <location>
        <begin position="224"/>
        <end position="416"/>
    </location>
</feature>
<evidence type="ECO:0000256" key="8">
    <source>
        <dbReference type="ARBA" id="ARBA00022737"/>
    </source>
</evidence>
<comment type="pathway">
    <text evidence="3">Amino-acid biosynthesis; L-arginine biosynthesis; carbamoyl phosphate from bicarbonate: step 1/1.</text>
</comment>
<dbReference type="EC" id="6.3.5.5" evidence="5"/>
<dbReference type="SUPFAM" id="SSF48108">
    <property type="entry name" value="Carbamoyl phosphate synthetase, large subunit connection domain"/>
    <property type="match status" value="1"/>
</dbReference>
<evidence type="ECO:0000256" key="10">
    <source>
        <dbReference type="ARBA" id="ARBA00022840"/>
    </source>
</evidence>
<dbReference type="GO" id="GO:0046872">
    <property type="term" value="F:metal ion binding"/>
    <property type="evidence" value="ECO:0007669"/>
    <property type="project" value="UniProtKB-KW"/>
</dbReference>
<dbReference type="InterPro" id="IPR011761">
    <property type="entry name" value="ATP-grasp"/>
</dbReference>
<evidence type="ECO:0000256" key="6">
    <source>
        <dbReference type="ARBA" id="ARBA00022598"/>
    </source>
</evidence>
<dbReference type="FunFam" id="3.30.470.20:FF:000004">
    <property type="entry name" value="Carbamoyl-phosphate synthase (glutamine-hydrolyzing)"/>
    <property type="match status" value="1"/>
</dbReference>
<keyword evidence="6" id="KW-0436">Ligase</keyword>
<evidence type="ECO:0000256" key="12">
    <source>
        <dbReference type="ARBA" id="ARBA00023211"/>
    </source>
</evidence>
<dbReference type="GO" id="GO:0006526">
    <property type="term" value="P:L-arginine biosynthetic process"/>
    <property type="evidence" value="ECO:0007669"/>
    <property type="project" value="UniProtKB-ARBA"/>
</dbReference>
<dbReference type="SUPFAM" id="SSF52335">
    <property type="entry name" value="Methylglyoxal synthase-like"/>
    <property type="match status" value="1"/>
</dbReference>
<dbReference type="GO" id="GO:0004088">
    <property type="term" value="F:carbamoyl-phosphate synthase (glutamine-hydrolyzing) activity"/>
    <property type="evidence" value="ECO:0007669"/>
    <property type="project" value="UniProtKB-EC"/>
</dbReference>
<comment type="similarity">
    <text evidence="4">Belongs to the CarB family.</text>
</comment>
<dbReference type="FunFam" id="3.40.50.20:FF:000002">
    <property type="entry name" value="Carbamoyl-phosphate synthase large chain"/>
    <property type="match status" value="1"/>
</dbReference>
<dbReference type="FunFam" id="3.40.50.1380:FF:000015">
    <property type="entry name" value="Carbamoyl-phosphate synthase arginine-specific large chain"/>
    <property type="match status" value="1"/>
</dbReference>
<evidence type="ECO:0000256" key="13">
    <source>
        <dbReference type="ARBA" id="ARBA00044031"/>
    </source>
</evidence>
<dbReference type="EC" id="6.3.4.16" evidence="14"/>
<evidence type="ECO:0000256" key="4">
    <source>
        <dbReference type="ARBA" id="ARBA00009799"/>
    </source>
</evidence>
<dbReference type="InterPro" id="IPR005483">
    <property type="entry name" value="CPSase_dom"/>
</dbReference>
<evidence type="ECO:0000256" key="2">
    <source>
        <dbReference type="ARBA" id="ARBA00004173"/>
    </source>
</evidence>
<keyword evidence="8" id="KW-0677">Repeat</keyword>
<evidence type="ECO:0000259" key="22">
    <source>
        <dbReference type="PROSITE" id="PS50975"/>
    </source>
</evidence>
<evidence type="ECO:0000256" key="1">
    <source>
        <dbReference type="ARBA" id="ARBA00001947"/>
    </source>
</evidence>
<dbReference type="InterPro" id="IPR013815">
    <property type="entry name" value="ATP_grasp_subdomain_1"/>
</dbReference>
<dbReference type="InterPro" id="IPR005480">
    <property type="entry name" value="CPSase_lsu_oligo"/>
</dbReference>
<evidence type="ECO:0000256" key="3">
    <source>
        <dbReference type="ARBA" id="ARBA00005077"/>
    </source>
</evidence>
<gene>
    <name evidence="24" type="ORF">NKR23_g7446</name>
</gene>
<dbReference type="GO" id="GO:0004087">
    <property type="term" value="F:carbamoyl-phosphate synthase (ammonia) activity"/>
    <property type="evidence" value="ECO:0007669"/>
    <property type="project" value="UniProtKB-EC"/>
</dbReference>
<evidence type="ECO:0000313" key="25">
    <source>
        <dbReference type="Proteomes" id="UP001174694"/>
    </source>
</evidence>
<dbReference type="PROSITE" id="PS50975">
    <property type="entry name" value="ATP_GRASP"/>
    <property type="match status" value="2"/>
</dbReference>
<dbReference type="PRINTS" id="PR00098">
    <property type="entry name" value="CPSASE"/>
</dbReference>
<keyword evidence="7" id="KW-0479">Metal-binding</keyword>
<evidence type="ECO:0000256" key="16">
    <source>
        <dbReference type="ARBA" id="ARBA00044318"/>
    </source>
</evidence>
<dbReference type="FunFam" id="3.30.1490.20:FF:000001">
    <property type="entry name" value="Carbamoyl-phosphate synthase large chain"/>
    <property type="match status" value="1"/>
</dbReference>
<dbReference type="InterPro" id="IPR036914">
    <property type="entry name" value="MGS-like_dom_sf"/>
</dbReference>
<dbReference type="PROSITE" id="PS51855">
    <property type="entry name" value="MGS"/>
    <property type="match status" value="1"/>
</dbReference>
<dbReference type="InterPro" id="IPR016185">
    <property type="entry name" value="PreATP-grasp_dom_sf"/>
</dbReference>
<dbReference type="Pfam" id="PF25596">
    <property type="entry name" value="CPSase_L_D1"/>
    <property type="match status" value="2"/>
</dbReference>
<evidence type="ECO:0000256" key="5">
    <source>
        <dbReference type="ARBA" id="ARBA00012738"/>
    </source>
</evidence>
<evidence type="ECO:0000256" key="9">
    <source>
        <dbReference type="ARBA" id="ARBA00022741"/>
    </source>
</evidence>
<keyword evidence="25" id="KW-1185">Reference proteome</keyword>
<dbReference type="Pfam" id="PF02786">
    <property type="entry name" value="CPSase_L_D2"/>
    <property type="match status" value="2"/>
</dbReference>
<comment type="catalytic activity">
    <reaction evidence="18">
        <text>hydrogencarbonate + NH4(+) + 2 ATP = carbamoyl phosphate + 2 ADP + phosphate + 2 H(+)</text>
        <dbReference type="Rhea" id="RHEA:18029"/>
        <dbReference type="ChEBI" id="CHEBI:15378"/>
        <dbReference type="ChEBI" id="CHEBI:17544"/>
        <dbReference type="ChEBI" id="CHEBI:28938"/>
        <dbReference type="ChEBI" id="CHEBI:30616"/>
        <dbReference type="ChEBI" id="CHEBI:43474"/>
        <dbReference type="ChEBI" id="CHEBI:58228"/>
        <dbReference type="ChEBI" id="CHEBI:456216"/>
        <dbReference type="EC" id="6.3.4.16"/>
    </reaction>
</comment>
<evidence type="ECO:0000256" key="18">
    <source>
        <dbReference type="ARBA" id="ARBA00047359"/>
    </source>
</evidence>
<comment type="subunit">
    <text evidence="13">Heterodimer composed of 2 chains; the small (or glutamine) chain promotes the hydrolysis of glutamine to ammonia, which is used by the large (or ammonia) chain to synthesize carbamoyl phosphate.</text>
</comment>
<keyword evidence="9 21" id="KW-0547">Nucleotide-binding</keyword>
<organism evidence="24 25">
    <name type="scientific">Pleurostoma richardsiae</name>
    <dbReference type="NCBI Taxonomy" id="41990"/>
    <lineage>
        <taxon>Eukaryota</taxon>
        <taxon>Fungi</taxon>
        <taxon>Dikarya</taxon>
        <taxon>Ascomycota</taxon>
        <taxon>Pezizomycotina</taxon>
        <taxon>Sordariomycetes</taxon>
        <taxon>Sordariomycetidae</taxon>
        <taxon>Calosphaeriales</taxon>
        <taxon>Pleurostomataceae</taxon>
        <taxon>Pleurostoma</taxon>
    </lineage>
</organism>
<evidence type="ECO:0000256" key="14">
    <source>
        <dbReference type="ARBA" id="ARBA00044063"/>
    </source>
</evidence>
<dbReference type="PANTHER" id="PTHR11405">
    <property type="entry name" value="CARBAMOYLTRANSFERASE FAMILY MEMBER"/>
    <property type="match status" value="1"/>
</dbReference>
<name>A0AA38RI23_9PEZI</name>
<keyword evidence="11" id="KW-0496">Mitochondrion</keyword>
<comment type="catalytic activity">
    <reaction evidence="19">
        <text>hydrogencarbonate + L-glutamine + 2 ATP + H2O = carbamoyl phosphate + L-glutamate + 2 ADP + phosphate + 2 H(+)</text>
        <dbReference type="Rhea" id="RHEA:18633"/>
        <dbReference type="ChEBI" id="CHEBI:15377"/>
        <dbReference type="ChEBI" id="CHEBI:15378"/>
        <dbReference type="ChEBI" id="CHEBI:17544"/>
        <dbReference type="ChEBI" id="CHEBI:29985"/>
        <dbReference type="ChEBI" id="CHEBI:30616"/>
        <dbReference type="ChEBI" id="CHEBI:43474"/>
        <dbReference type="ChEBI" id="CHEBI:58228"/>
        <dbReference type="ChEBI" id="CHEBI:58359"/>
        <dbReference type="ChEBI" id="CHEBI:456216"/>
        <dbReference type="EC" id="6.3.5.5"/>
    </reaction>
</comment>
<evidence type="ECO:0000256" key="20">
    <source>
        <dbReference type="ARBA" id="ARBA00068891"/>
    </source>
</evidence>
<dbReference type="InterPro" id="IPR036897">
    <property type="entry name" value="CarbamoylP_synth_lsu_oligo_sf"/>
</dbReference>
<protein>
    <recommendedName>
        <fullName evidence="20">Carbamoyl phosphate synthase arginine-specific large chain, mitochondrial</fullName>
        <ecNumber evidence="14">6.3.4.16</ecNumber>
        <ecNumber evidence="5">6.3.5.5</ecNumber>
    </recommendedName>
    <alternativeName>
        <fullName evidence="16">Ammonium-dependent carbamoyl phosphate synthetase</fullName>
    </alternativeName>
    <alternativeName>
        <fullName evidence="15">Arginine-specific carbamoyl phosphate synthetase, ammonia chain</fullName>
    </alternativeName>
    <alternativeName>
        <fullName evidence="17">Glutamine-dependent carbamoyl phosphate synthetase</fullName>
    </alternativeName>
</protein>
<dbReference type="SMART" id="SM01096">
    <property type="entry name" value="CPSase_L_D3"/>
    <property type="match status" value="1"/>
</dbReference>
<proteinExistence type="inferred from homology"/>